<accession>A0A9E7E0V1</accession>
<dbReference type="InterPro" id="IPR046787">
    <property type="entry name" value="DnaT_2"/>
</dbReference>
<organism evidence="2 3">
    <name type="scientific">Xanthomonas phage Langgrundblatt1</name>
    <dbReference type="NCBI Taxonomy" id="2939128"/>
    <lineage>
        <taxon>Viruses</taxon>
        <taxon>Duplodnaviria</taxon>
        <taxon>Heunggongvirae</taxon>
        <taxon>Uroviricota</taxon>
        <taxon>Caudoviricetes</taxon>
        <taxon>Stanbaylleyvirinae</taxon>
        <taxon>Shirevirus</taxon>
        <taxon>Shirevirus langgrundblatt1</taxon>
    </lineage>
</organism>
<evidence type="ECO:0000313" key="2">
    <source>
        <dbReference type="EMBL" id="URA06799.1"/>
    </source>
</evidence>
<evidence type="ECO:0000259" key="1">
    <source>
        <dbReference type="Pfam" id="PF20557"/>
    </source>
</evidence>
<protein>
    <submittedName>
        <fullName evidence="2">Virion protein</fullName>
    </submittedName>
</protein>
<dbReference type="EMBL" id="ON189042">
    <property type="protein sequence ID" value="URA06799.1"/>
    <property type="molecule type" value="Genomic_DNA"/>
</dbReference>
<evidence type="ECO:0000313" key="3">
    <source>
        <dbReference type="Proteomes" id="UP001056479"/>
    </source>
</evidence>
<reference evidence="2" key="1">
    <citation type="journal article" date="2022" name="Viruses">
        <title>Isolation of novel Xanthomonas phages for the plant pathogens X. translucens and X. campestris.</title>
        <authorList>
            <person name="Erdrich S.H."/>
            <person name="Sharma V."/>
            <person name="Schurr U."/>
            <person name="Arsova B."/>
            <person name="Frunzke J."/>
        </authorList>
    </citation>
    <scope>NUCLEOTIDE SEQUENCE</scope>
</reference>
<dbReference type="Proteomes" id="UP001056479">
    <property type="component" value="Segment"/>
</dbReference>
<sequence>MAIVITVEDGTGVANANSYVSVADVKAYAEQRGVSLPSTDDEIAAMIIKATDYLESFACKYQGRKTDCAQSLQWPRTGVVMCCEDFPSNQIPKQLKSAQASAVLIQNEGLVLQPNVTAQDYVIEETVGPITTKYANPIQAGISATFTALESLLEPLFFASCGQVGFALRTVRV</sequence>
<keyword evidence="3" id="KW-1185">Reference proteome</keyword>
<gene>
    <name evidence="2" type="ORF">Langgrundblatt1_BL10034</name>
</gene>
<dbReference type="Pfam" id="PF20557">
    <property type="entry name" value="DnaT_2"/>
    <property type="match status" value="1"/>
</dbReference>
<proteinExistence type="predicted"/>
<feature type="domain" description="Putative DnaT-like" evidence="1">
    <location>
        <begin position="5"/>
        <end position="172"/>
    </location>
</feature>
<name>A0A9E7E0V1_9CAUD</name>